<gene>
    <name evidence="1" type="ORF">RFI_00801</name>
</gene>
<keyword evidence="2" id="KW-1185">Reference proteome</keyword>
<dbReference type="AlphaFoldDB" id="X6PDT5"/>
<accession>X6PDT5</accession>
<dbReference type="Proteomes" id="UP000023152">
    <property type="component" value="Unassembled WGS sequence"/>
</dbReference>
<comment type="caution">
    <text evidence="1">The sequence shown here is derived from an EMBL/GenBank/DDBJ whole genome shotgun (WGS) entry which is preliminary data.</text>
</comment>
<dbReference type="EMBL" id="ASPP01000842">
    <property type="protein sequence ID" value="ETO36268.1"/>
    <property type="molecule type" value="Genomic_DNA"/>
</dbReference>
<organism evidence="1 2">
    <name type="scientific">Reticulomyxa filosa</name>
    <dbReference type="NCBI Taxonomy" id="46433"/>
    <lineage>
        <taxon>Eukaryota</taxon>
        <taxon>Sar</taxon>
        <taxon>Rhizaria</taxon>
        <taxon>Retaria</taxon>
        <taxon>Foraminifera</taxon>
        <taxon>Monothalamids</taxon>
        <taxon>Reticulomyxidae</taxon>
        <taxon>Reticulomyxa</taxon>
    </lineage>
</organism>
<evidence type="ECO:0000313" key="1">
    <source>
        <dbReference type="EMBL" id="ETO36268.1"/>
    </source>
</evidence>
<sequence length="180" mass="20246">VEMVVSGMKLVFLNRFMEEVSTWMTNSKLLLVPSLFTTSIANSKYRDYLYETEKIAVDAIEENLEQVSLISNEESKPTKNAIPKIDIVITDLVLEVPKATTSKERLIGTLGKLHIANDLPKEDSLNIQVQDLVMSILFGDNETLGPLFHQSKISVCLKEEFSDISLMIGDLDLDISKKRI</sequence>
<reference evidence="1 2" key="1">
    <citation type="journal article" date="2013" name="Curr. Biol.">
        <title>The Genome of the Foraminiferan Reticulomyxa filosa.</title>
        <authorList>
            <person name="Glockner G."/>
            <person name="Hulsmann N."/>
            <person name="Schleicher M."/>
            <person name="Noegel A.A."/>
            <person name="Eichinger L."/>
            <person name="Gallinger C."/>
            <person name="Pawlowski J."/>
            <person name="Sierra R."/>
            <person name="Euteneuer U."/>
            <person name="Pillet L."/>
            <person name="Moustafa A."/>
            <person name="Platzer M."/>
            <person name="Groth M."/>
            <person name="Szafranski K."/>
            <person name="Schliwa M."/>
        </authorList>
    </citation>
    <scope>NUCLEOTIDE SEQUENCE [LARGE SCALE GENOMIC DNA]</scope>
</reference>
<protein>
    <submittedName>
        <fullName evidence="1">Uncharacterized protein</fullName>
    </submittedName>
</protein>
<evidence type="ECO:0000313" key="2">
    <source>
        <dbReference type="Proteomes" id="UP000023152"/>
    </source>
</evidence>
<feature type="non-terminal residue" evidence="1">
    <location>
        <position position="1"/>
    </location>
</feature>
<name>X6PDT5_RETFI</name>
<proteinExistence type="predicted"/>